<comment type="caution">
    <text evidence="2">The sequence shown here is derived from an EMBL/GenBank/DDBJ whole genome shotgun (WGS) entry which is preliminary data.</text>
</comment>
<name>G5K362_9STRE</name>
<evidence type="ECO:0000313" key="3">
    <source>
        <dbReference type="Proteomes" id="UP000003330"/>
    </source>
</evidence>
<dbReference type="Proteomes" id="UP000003330">
    <property type="component" value="Unassembled WGS sequence"/>
</dbReference>
<dbReference type="GO" id="GO:0006310">
    <property type="term" value="P:DNA recombination"/>
    <property type="evidence" value="ECO:0007669"/>
    <property type="project" value="UniProtKB-KW"/>
</dbReference>
<evidence type="ECO:0008006" key="4">
    <source>
        <dbReference type="Google" id="ProtNLM"/>
    </source>
</evidence>
<dbReference type="SUPFAM" id="SSF56349">
    <property type="entry name" value="DNA breaking-rejoining enzymes"/>
    <property type="match status" value="1"/>
</dbReference>
<keyword evidence="1" id="KW-0233">DNA recombination</keyword>
<dbReference type="EMBL" id="AEUX02000006">
    <property type="protein sequence ID" value="EHI69434.1"/>
    <property type="molecule type" value="Genomic_DNA"/>
</dbReference>
<accession>G5K362</accession>
<dbReference type="GO" id="GO:0003677">
    <property type="term" value="F:DNA binding"/>
    <property type="evidence" value="ECO:0007669"/>
    <property type="project" value="InterPro"/>
</dbReference>
<evidence type="ECO:0000313" key="2">
    <source>
        <dbReference type="EMBL" id="EHI69434.1"/>
    </source>
</evidence>
<organism evidence="2 3">
    <name type="scientific">Streptococcus ictaluri 707-05</name>
    <dbReference type="NCBI Taxonomy" id="764299"/>
    <lineage>
        <taxon>Bacteria</taxon>
        <taxon>Bacillati</taxon>
        <taxon>Bacillota</taxon>
        <taxon>Bacilli</taxon>
        <taxon>Lactobacillales</taxon>
        <taxon>Streptococcaceae</taxon>
        <taxon>Streptococcus</taxon>
    </lineage>
</organism>
<dbReference type="AlphaFoldDB" id="G5K362"/>
<proteinExistence type="predicted"/>
<protein>
    <recommendedName>
        <fullName evidence="4">Tyr recombinase domain-containing protein</fullName>
    </recommendedName>
</protein>
<sequence>MSAFFETLSRRRNPNYYDLAIVLLCSGLRIGEAAFTREDFNPKTGVVRIDKSLQYHDLKVEDFYFDSTKTINSDRDVALPKVACDAI</sequence>
<keyword evidence="3" id="KW-1185">Reference proteome</keyword>
<reference evidence="2 3" key="1">
    <citation type="journal article" date="2014" name="Int. J. Syst. Evol. Microbiol.">
        <title>Phylogenomics and the dynamic genome evolution of the genus Streptococcus.</title>
        <authorList>
            <consortium name="The Broad Institute Genome Sequencing Platform"/>
            <person name="Richards V.P."/>
            <person name="Palmer S.R."/>
            <person name="Pavinski Bitar P.D."/>
            <person name="Qin X."/>
            <person name="Weinstock G.M."/>
            <person name="Highlander S.K."/>
            <person name="Town C.D."/>
            <person name="Burne R.A."/>
            <person name="Stanhope M.J."/>
        </authorList>
    </citation>
    <scope>NUCLEOTIDE SEQUENCE [LARGE SCALE GENOMIC DNA]</scope>
    <source>
        <strain evidence="2 3">707-05</strain>
    </source>
</reference>
<evidence type="ECO:0000256" key="1">
    <source>
        <dbReference type="ARBA" id="ARBA00023172"/>
    </source>
</evidence>
<dbReference type="GO" id="GO:0015074">
    <property type="term" value="P:DNA integration"/>
    <property type="evidence" value="ECO:0007669"/>
    <property type="project" value="InterPro"/>
</dbReference>
<dbReference type="InterPro" id="IPR013762">
    <property type="entry name" value="Integrase-like_cat_sf"/>
</dbReference>
<gene>
    <name evidence="2" type="ORF">STRIC_1230</name>
</gene>
<dbReference type="InterPro" id="IPR011010">
    <property type="entry name" value="DNA_brk_join_enz"/>
</dbReference>
<dbReference type="Gene3D" id="1.10.443.10">
    <property type="entry name" value="Intergrase catalytic core"/>
    <property type="match status" value="1"/>
</dbReference>